<dbReference type="EMBL" id="CP165625">
    <property type="protein sequence ID" value="XDU96486.1"/>
    <property type="molecule type" value="Genomic_DNA"/>
</dbReference>
<protein>
    <submittedName>
        <fullName evidence="1">Uncharacterized protein</fullName>
    </submittedName>
</protein>
<organism evidence="1">
    <name type="scientific">Flavobacterium sp. WC2409</name>
    <dbReference type="NCBI Taxonomy" id="3234139"/>
    <lineage>
        <taxon>Bacteria</taxon>
        <taxon>Pseudomonadati</taxon>
        <taxon>Bacteroidota</taxon>
        <taxon>Flavobacteriia</taxon>
        <taxon>Flavobacteriales</taxon>
        <taxon>Flavobacteriaceae</taxon>
        <taxon>Flavobacterium</taxon>
    </lineage>
</organism>
<dbReference type="RefSeq" id="WP_369753646.1">
    <property type="nucleotide sequence ID" value="NZ_CP165625.1"/>
</dbReference>
<accession>A0AB39W590</accession>
<name>A0AB39W590_9FLAO</name>
<proteinExistence type="predicted"/>
<dbReference type="AlphaFoldDB" id="A0AB39W590"/>
<reference evidence="1" key="1">
    <citation type="submission" date="2024-07" db="EMBL/GenBank/DDBJ databases">
        <authorList>
            <person name="Biller S.J."/>
        </authorList>
    </citation>
    <scope>NUCLEOTIDE SEQUENCE</scope>
    <source>
        <strain evidence="1">WC2409</strain>
    </source>
</reference>
<evidence type="ECO:0000313" key="1">
    <source>
        <dbReference type="EMBL" id="XDU96486.1"/>
    </source>
</evidence>
<gene>
    <name evidence="1" type="ORF">AB3G34_05090</name>
</gene>
<sequence length="434" mass="51239">MITLENEQRGYYTLGFLNIKIHTKEDLGNLNQLISKQSPVFSTFLHEYIHFLQNFTTTSGLYSSQFYIQFLKYTISKIKENEDDIINLPLTIDNDYNRESLNKLNSIYLGQSGFIRNRVRYENYSSEKTEITDISDNNLIIVNKYFIEFTDFDTHKFEKYHFGTIALKEYVAHKIQNSFQSIQHPDIPYLIAELIIDKELPELKDNDNLKILLCDASLMNLYPAQFFFETIERLKQKVYPKNPTEFYNYIFKDISYDGKLGKFDNQIQLFNYIYDQIKYDYNDAFKSKIFINELNWFLHILKNARELRIKNPTFILNLINSKGKFTIELKRIIKSLGTPFFINELNDGGFVPPRKLKKIPNQTYILLAASELLFNAFAKNEFGLYGFCSKNFAKQNPTNELCQTNPFKKMNEPEACPFIQLSKTWGIHEKVYVR</sequence>